<feature type="transmembrane region" description="Helical" evidence="2">
    <location>
        <begin position="140"/>
        <end position="161"/>
    </location>
</feature>
<feature type="region of interest" description="Disordered" evidence="1">
    <location>
        <begin position="280"/>
        <end position="347"/>
    </location>
</feature>
<sequence>MSTVFEDAQSEAQLSSALGLANAEAAVSHHSRGKGDGDEARVPRGSVTFLEESGLSADDLPLLLSRATLIYSFPHAIHFRYAWDSFVDTLVREWKAQALVSALLTSYAEFFLANADILMGSSALLSLVQLSTNYDPISRTLTLLALLCALINLSFAALYIVHFATGPCRRVLNAARLAQALQNRQLTPSISMLWNPCIFLALPSIWFAWTVLLFLASLMVFTWRTYLSEMPPTSSVDRQTDRLVAALLLCAVLVVAVIGLLLVLWTLSRWSVYHSERHAGWDESNKPEDAHAAPPATEKPSSPHRVWHTRYVPGPSSAPPNPHANGSSSYAFAYPGGTSDSPLPPGQPLPIPVVVPQGVPSVPSRGRSVRYNRRTTVVPGSGAQAVFPEPKAPAEFAPVKVLHVSPRKDGGLDISLDTGTADSVVIGGGADSTGHDMRGDEMATFGEATTPKRGESLQSRLRLASSAIPAPRRSHDSSR</sequence>
<dbReference type="EMBL" id="JACAZE010000004">
    <property type="protein sequence ID" value="KAF7318442.1"/>
    <property type="molecule type" value="Genomic_DNA"/>
</dbReference>
<gene>
    <name evidence="3" type="ORF">HMN09_00353400</name>
</gene>
<evidence type="ECO:0000313" key="4">
    <source>
        <dbReference type="Proteomes" id="UP000613580"/>
    </source>
</evidence>
<keyword evidence="2" id="KW-0472">Membrane</keyword>
<keyword evidence="2" id="KW-1133">Transmembrane helix</keyword>
<comment type="caution">
    <text evidence="3">The sequence shown here is derived from an EMBL/GenBank/DDBJ whole genome shotgun (WGS) entry which is preliminary data.</text>
</comment>
<organism evidence="3 4">
    <name type="scientific">Mycena chlorophos</name>
    <name type="common">Agaric fungus</name>
    <name type="synonym">Agaricus chlorophos</name>
    <dbReference type="NCBI Taxonomy" id="658473"/>
    <lineage>
        <taxon>Eukaryota</taxon>
        <taxon>Fungi</taxon>
        <taxon>Dikarya</taxon>
        <taxon>Basidiomycota</taxon>
        <taxon>Agaricomycotina</taxon>
        <taxon>Agaricomycetes</taxon>
        <taxon>Agaricomycetidae</taxon>
        <taxon>Agaricales</taxon>
        <taxon>Marasmiineae</taxon>
        <taxon>Mycenaceae</taxon>
        <taxon>Mycena</taxon>
    </lineage>
</organism>
<accession>A0A8H6TKN0</accession>
<evidence type="ECO:0000256" key="2">
    <source>
        <dbReference type="SAM" id="Phobius"/>
    </source>
</evidence>
<dbReference type="OrthoDB" id="3062801at2759"/>
<evidence type="ECO:0000313" key="3">
    <source>
        <dbReference type="EMBL" id="KAF7318442.1"/>
    </source>
</evidence>
<name>A0A8H6TKN0_MYCCL</name>
<dbReference type="AlphaFoldDB" id="A0A8H6TKN0"/>
<feature type="region of interest" description="Disordered" evidence="1">
    <location>
        <begin position="428"/>
        <end position="479"/>
    </location>
</feature>
<reference evidence="3" key="1">
    <citation type="submission" date="2020-05" db="EMBL/GenBank/DDBJ databases">
        <title>Mycena genomes resolve the evolution of fungal bioluminescence.</title>
        <authorList>
            <person name="Tsai I.J."/>
        </authorList>
    </citation>
    <scope>NUCLEOTIDE SEQUENCE</scope>
    <source>
        <strain evidence="3">110903Hualien_Pintung</strain>
    </source>
</reference>
<evidence type="ECO:0000256" key="1">
    <source>
        <dbReference type="SAM" id="MobiDB-lite"/>
    </source>
</evidence>
<dbReference type="Proteomes" id="UP000613580">
    <property type="component" value="Unassembled WGS sequence"/>
</dbReference>
<feature type="compositionally biased region" description="Basic and acidic residues" evidence="1">
    <location>
        <begin position="280"/>
        <end position="291"/>
    </location>
</feature>
<protein>
    <submittedName>
        <fullName evidence="3">Ankyrin repeat-containing protein</fullName>
    </submittedName>
</protein>
<feature type="transmembrane region" description="Helical" evidence="2">
    <location>
        <begin position="243"/>
        <end position="267"/>
    </location>
</feature>
<keyword evidence="2" id="KW-0812">Transmembrane</keyword>
<feature type="compositionally biased region" description="Low complexity" evidence="1">
    <location>
        <begin position="456"/>
        <end position="467"/>
    </location>
</feature>
<keyword evidence="4" id="KW-1185">Reference proteome</keyword>
<proteinExistence type="predicted"/>
<feature type="transmembrane region" description="Helical" evidence="2">
    <location>
        <begin position="198"/>
        <end position="223"/>
    </location>
</feature>